<proteinExistence type="predicted"/>
<reference evidence="2 3" key="1">
    <citation type="submission" date="2013-11" db="EMBL/GenBank/DDBJ databases">
        <title>Draft genome of the bovine lungworm Dictyocaulus viviparus.</title>
        <authorList>
            <person name="Mitreva M."/>
        </authorList>
    </citation>
    <scope>NUCLEOTIDE SEQUENCE [LARGE SCALE GENOMIC DNA]</scope>
    <source>
        <strain evidence="2 3">HannoverDv2000</strain>
    </source>
</reference>
<gene>
    <name evidence="2" type="ORF">DICVIV_01907</name>
</gene>
<evidence type="ECO:0000313" key="2">
    <source>
        <dbReference type="EMBL" id="KJH51926.1"/>
    </source>
</evidence>
<sequence length="131" mass="14932">MIENLPAMSFGSDAQMMRSAKLESFFANNPREKSLMETCTRPTVVTVYKSAVANVPETLFDYKLSLIREYDLVNVNSAFAVPMSLRGATYSVGIKRKKKSGQRRRNKLQSRSSNQKAFKRKKNDPLRTFTI</sequence>
<dbReference type="STRING" id="29172.A0A0D8YBJ6"/>
<name>A0A0D8YBJ6_DICVI</name>
<organism evidence="2 3">
    <name type="scientific">Dictyocaulus viviparus</name>
    <name type="common">Bovine lungworm</name>
    <dbReference type="NCBI Taxonomy" id="29172"/>
    <lineage>
        <taxon>Eukaryota</taxon>
        <taxon>Metazoa</taxon>
        <taxon>Ecdysozoa</taxon>
        <taxon>Nematoda</taxon>
        <taxon>Chromadorea</taxon>
        <taxon>Rhabditida</taxon>
        <taxon>Rhabditina</taxon>
        <taxon>Rhabditomorpha</taxon>
        <taxon>Strongyloidea</taxon>
        <taxon>Metastrongylidae</taxon>
        <taxon>Dictyocaulus</taxon>
    </lineage>
</organism>
<evidence type="ECO:0000256" key="1">
    <source>
        <dbReference type="SAM" id="MobiDB-lite"/>
    </source>
</evidence>
<evidence type="ECO:0000313" key="3">
    <source>
        <dbReference type="Proteomes" id="UP000053766"/>
    </source>
</evidence>
<accession>A0A0D8YBJ6</accession>
<keyword evidence="3" id="KW-1185">Reference proteome</keyword>
<feature type="compositionally biased region" description="Basic residues" evidence="1">
    <location>
        <begin position="94"/>
        <end position="108"/>
    </location>
</feature>
<dbReference type="EMBL" id="KN716174">
    <property type="protein sequence ID" value="KJH51926.1"/>
    <property type="molecule type" value="Genomic_DNA"/>
</dbReference>
<feature type="region of interest" description="Disordered" evidence="1">
    <location>
        <begin position="94"/>
        <end position="131"/>
    </location>
</feature>
<protein>
    <submittedName>
        <fullName evidence="2">Uncharacterized protein</fullName>
    </submittedName>
</protein>
<dbReference type="Proteomes" id="UP000053766">
    <property type="component" value="Unassembled WGS sequence"/>
</dbReference>
<dbReference type="AlphaFoldDB" id="A0A0D8YBJ6"/>
<reference evidence="3" key="2">
    <citation type="journal article" date="2016" name="Sci. Rep.">
        <title>Dictyocaulus viviparus genome, variome and transcriptome elucidate lungworm biology and support future intervention.</title>
        <authorList>
            <person name="McNulty S.N."/>
            <person name="Strube C."/>
            <person name="Rosa B.A."/>
            <person name="Martin J.C."/>
            <person name="Tyagi R."/>
            <person name="Choi Y.J."/>
            <person name="Wang Q."/>
            <person name="Hallsworth Pepin K."/>
            <person name="Zhang X."/>
            <person name="Ozersky P."/>
            <person name="Wilson R.K."/>
            <person name="Sternberg P.W."/>
            <person name="Gasser R.B."/>
            <person name="Mitreva M."/>
        </authorList>
    </citation>
    <scope>NUCLEOTIDE SEQUENCE [LARGE SCALE GENOMIC DNA]</scope>
    <source>
        <strain evidence="3">HannoverDv2000</strain>
    </source>
</reference>